<dbReference type="eggNOG" id="KOG1898">
    <property type="taxonomic scope" value="Eukaryota"/>
</dbReference>
<dbReference type="GO" id="GO:0030620">
    <property type="term" value="F:U2 snRNA binding"/>
    <property type="evidence" value="ECO:0000318"/>
    <property type="project" value="GO_Central"/>
</dbReference>
<feature type="domain" description="RSE1/DDB1/CPSF1 C-terminal" evidence="3">
    <location>
        <begin position="808"/>
        <end position="980"/>
    </location>
</feature>
<reference evidence="4" key="1">
    <citation type="submission" date="2006-10" db="EMBL/GenBank/DDBJ databases">
        <authorList>
            <person name="Amadeo P."/>
            <person name="Zhao Q."/>
            <person name="Wortman J."/>
            <person name="Fraser-Liggett C."/>
            <person name="Carlton J."/>
        </authorList>
    </citation>
    <scope>NUCLEOTIDE SEQUENCE</scope>
    <source>
        <strain evidence="4">G3</strain>
    </source>
</reference>
<dbReference type="OrthoDB" id="436637at2759"/>
<dbReference type="EMBL" id="DS113367">
    <property type="protein sequence ID" value="EAY08943.1"/>
    <property type="molecule type" value="Genomic_DNA"/>
</dbReference>
<dbReference type="InterPro" id="IPR050358">
    <property type="entry name" value="RSE1/DDB1/CFT1"/>
</dbReference>
<dbReference type="Gene3D" id="2.130.10.10">
    <property type="entry name" value="YVTN repeat-like/Quinoprotein amine dehydrogenase"/>
    <property type="match status" value="1"/>
</dbReference>
<comment type="similarity">
    <text evidence="1">Belongs to the DDB1 family.</text>
</comment>
<dbReference type="GO" id="GO:0000398">
    <property type="term" value="P:mRNA splicing, via spliceosome"/>
    <property type="evidence" value="ECO:0000318"/>
    <property type="project" value="GO_Central"/>
</dbReference>
<evidence type="ECO:0000259" key="3">
    <source>
        <dbReference type="Pfam" id="PF03178"/>
    </source>
</evidence>
<evidence type="ECO:0000256" key="2">
    <source>
        <dbReference type="ARBA" id="ARBA00014577"/>
    </source>
</evidence>
<dbReference type="VEuPathDB" id="TrichDB:TVAGG3_0691530"/>
<dbReference type="RefSeq" id="XP_001321166.1">
    <property type="nucleotide sequence ID" value="XM_001321131.1"/>
</dbReference>
<dbReference type="VEuPathDB" id="TrichDB:TVAG_485900"/>
<dbReference type="SUPFAM" id="SSF50969">
    <property type="entry name" value="YVTN repeat-like/Quinoprotein amine dehydrogenase"/>
    <property type="match status" value="1"/>
</dbReference>
<dbReference type="SUPFAM" id="SSF50998">
    <property type="entry name" value="Quinoprotein alcohol dehydrogenase-like"/>
    <property type="match status" value="1"/>
</dbReference>
<dbReference type="Proteomes" id="UP000001542">
    <property type="component" value="Unassembled WGS sequence"/>
</dbReference>
<dbReference type="SMR" id="A2EED7"/>
<dbReference type="InterPro" id="IPR015943">
    <property type="entry name" value="WD40/YVTN_repeat-like_dom_sf"/>
</dbReference>
<keyword evidence="5" id="KW-1185">Reference proteome</keyword>
<dbReference type="AlphaFoldDB" id="A2EED7"/>
<dbReference type="InterPro" id="IPR011044">
    <property type="entry name" value="Quino_amine_DH_bsu"/>
</dbReference>
<dbReference type="InterPro" id="IPR011047">
    <property type="entry name" value="Quinoprotein_ADH-like_sf"/>
</dbReference>
<reference evidence="4" key="2">
    <citation type="journal article" date="2007" name="Science">
        <title>Draft genome sequence of the sexually transmitted pathogen Trichomonas vaginalis.</title>
        <authorList>
            <person name="Carlton J.M."/>
            <person name="Hirt R.P."/>
            <person name="Silva J.C."/>
            <person name="Delcher A.L."/>
            <person name="Schatz M."/>
            <person name="Zhao Q."/>
            <person name="Wortman J.R."/>
            <person name="Bidwell S.L."/>
            <person name="Alsmark U.C.M."/>
            <person name="Besteiro S."/>
            <person name="Sicheritz-Ponten T."/>
            <person name="Noel C.J."/>
            <person name="Dacks J.B."/>
            <person name="Foster P.G."/>
            <person name="Simillion C."/>
            <person name="Van de Peer Y."/>
            <person name="Miranda-Saavedra D."/>
            <person name="Barton G.J."/>
            <person name="Westrop G.D."/>
            <person name="Mueller S."/>
            <person name="Dessi D."/>
            <person name="Fiori P.L."/>
            <person name="Ren Q."/>
            <person name="Paulsen I."/>
            <person name="Zhang H."/>
            <person name="Bastida-Corcuera F.D."/>
            <person name="Simoes-Barbosa A."/>
            <person name="Brown M.T."/>
            <person name="Hayes R.D."/>
            <person name="Mukherjee M."/>
            <person name="Okumura C.Y."/>
            <person name="Schneider R."/>
            <person name="Smith A.J."/>
            <person name="Vanacova S."/>
            <person name="Villalvazo M."/>
            <person name="Haas B.J."/>
            <person name="Pertea M."/>
            <person name="Feldblyum T.V."/>
            <person name="Utterback T.R."/>
            <person name="Shu C.L."/>
            <person name="Osoegawa K."/>
            <person name="de Jong P.J."/>
            <person name="Hrdy I."/>
            <person name="Horvathova L."/>
            <person name="Zubacova Z."/>
            <person name="Dolezal P."/>
            <person name="Malik S.B."/>
            <person name="Logsdon J.M. Jr."/>
            <person name="Henze K."/>
            <person name="Gupta A."/>
            <person name="Wang C.C."/>
            <person name="Dunne R.L."/>
            <person name="Upcroft J.A."/>
            <person name="Upcroft P."/>
            <person name="White O."/>
            <person name="Salzberg S.L."/>
            <person name="Tang P."/>
            <person name="Chiu C.-H."/>
            <person name="Lee Y.-S."/>
            <person name="Embley T.M."/>
            <person name="Coombs G.H."/>
            <person name="Mottram J.C."/>
            <person name="Tachezy J."/>
            <person name="Fraser-Liggett C.M."/>
            <person name="Johnson P.J."/>
        </authorList>
    </citation>
    <scope>NUCLEOTIDE SEQUENCE [LARGE SCALE GENOMIC DNA]</scope>
    <source>
        <strain evidence="4">G3</strain>
    </source>
</reference>
<gene>
    <name evidence="4" type="ORF">TVAG_485900</name>
</gene>
<organism evidence="4 5">
    <name type="scientific">Trichomonas vaginalis (strain ATCC PRA-98 / G3)</name>
    <dbReference type="NCBI Taxonomy" id="412133"/>
    <lineage>
        <taxon>Eukaryota</taxon>
        <taxon>Metamonada</taxon>
        <taxon>Parabasalia</taxon>
        <taxon>Trichomonadida</taxon>
        <taxon>Trichomonadidae</taxon>
        <taxon>Trichomonas</taxon>
    </lineage>
</organism>
<proteinExistence type="inferred from homology"/>
<dbReference type="KEGG" id="tva:4766859"/>
<dbReference type="Pfam" id="PF03178">
    <property type="entry name" value="CPSF_A"/>
    <property type="match status" value="1"/>
</dbReference>
<sequence length="1036" mass="114978">MRYLHTTIQNSQKILQCISLDQNEQEGMVLEIFRNYAQVLLIEKINQEVQITRHEMYPFGVEIKHVVPIGSHLAVITNDCHLMMTESTPPFKRVSCDKLYKGNTPTSIPIAHCAASTNGEFLVCCGYVGNAVVASFDSEDKPTIKTIKFPENFIIHSAVATEMPEYFAFLISSIETNQKHIIKIDVNDSKLFEHIEVDNDSRELISVFNNEGYAKQYLFTDHKFKAGVFQGVVEVPIEAPVASYFSNMAGELAYQLTNGKIYVCDPKDFQITPRGELPLISHFCPLPNDLLLCVAEHGDAFVVQVAHTSGLCNNSINFEYFPRTPIPLMPVISNAQFVENDMVVCSGVGKYTNIVTISNTIPHTISQIDYNQQEYFSRNCPTFKQLSKFPNHQLQLFALQEGILVSTPKATVSVTGSFSKALQSQKTIKAGVFNGETVQIHDHGIACLTSGKQWYSDNILVAAEITNDMIVVCEPTGDVSLLGTDLTVVAKTNIPAAKCFCFCDELLAVASDSDKGTAIITIYSKDLTPTDNVLQLTTPVNSMVYIEEQNALFASAFSGNVNKYAFDNLGNIVQSTQTILTTAVPASLLKFHDSVLIIADKVFYFFGDELFAMRLDTEEIIAAASLPNEKSFVILTKNDKLQQIDVENTENDVNRVLFPVSQMPRRVIVDGKRSYIICRSNRGLNTISSIVVIDKEINLGTYPTKTYEMGIEVTSLTVLPGHCIIVCTNNYHKNTWSLTKYDCTNPTCFVEIISKKQFGLQSPQAVTYVPSQKAILYSRAGDQSSLMGVDEDLKSDWKFRIVFNSFSMLTVINNTVWCASSMDRVSAIKFITDSKTQTQKTILATEAMPRQATAIVGLDDNSVAVGDKFGGITILRLSDDFAVDIPWKFATSSTALIQYSEGQKKPIPLDVGRIDRVASFMVGEMVTSLMVSPASKTLYYTTLLGQIGVLIPISNEEEFNSLASVETQTEKACSNFFGLMYPKAIDSGRMGILNCDMIEMLRLLQESDQERIEQGLKIHKEAIMGLICRLKASAKF</sequence>
<dbReference type="PANTHER" id="PTHR10644">
    <property type="entry name" value="DNA REPAIR/RNA PROCESSING CPSF FAMILY"/>
    <property type="match status" value="1"/>
</dbReference>
<evidence type="ECO:0000256" key="1">
    <source>
        <dbReference type="ARBA" id="ARBA00007453"/>
    </source>
</evidence>
<dbReference type="InParanoid" id="A2EED7"/>
<dbReference type="STRING" id="5722.A2EED7"/>
<evidence type="ECO:0000313" key="4">
    <source>
        <dbReference type="EMBL" id="EAY08943.1"/>
    </source>
</evidence>
<dbReference type="InterPro" id="IPR004871">
    <property type="entry name" value="RSE1/DDB1/CPSF1_C"/>
</dbReference>
<protein>
    <recommendedName>
        <fullName evidence="2">DNA damage-binding protein 1</fullName>
    </recommendedName>
</protein>
<accession>A2EED7</accession>
<dbReference type="GO" id="GO:0005686">
    <property type="term" value="C:U2 snRNP"/>
    <property type="evidence" value="ECO:0000318"/>
    <property type="project" value="GO_Central"/>
</dbReference>
<evidence type="ECO:0000313" key="5">
    <source>
        <dbReference type="Proteomes" id="UP000001542"/>
    </source>
</evidence>
<dbReference type="GO" id="GO:0005634">
    <property type="term" value="C:nucleus"/>
    <property type="evidence" value="ECO:0000318"/>
    <property type="project" value="GO_Central"/>
</dbReference>
<name>A2EED7_TRIV3</name>